<keyword evidence="4" id="KW-1185">Reference proteome</keyword>
<dbReference type="OMA" id="YPVKDKF"/>
<comment type="caution">
    <text evidence="3">The sequence shown here is derived from an EMBL/GenBank/DDBJ whole genome shotgun (WGS) entry which is preliminary data.</text>
</comment>
<evidence type="ECO:0000256" key="1">
    <source>
        <dbReference type="SAM" id="Phobius"/>
    </source>
</evidence>
<gene>
    <name evidence="3" type="ORF">DLAC_03891</name>
</gene>
<reference evidence="3 4" key="1">
    <citation type="submission" date="2015-12" db="EMBL/GenBank/DDBJ databases">
        <title>Dictyostelia acquired genes for synthesis and detection of signals that induce cell-type specialization by lateral gene transfer from prokaryotes.</title>
        <authorList>
            <person name="Gloeckner G."/>
            <person name="Schaap P."/>
        </authorList>
    </citation>
    <scope>NUCLEOTIDE SEQUENCE [LARGE SCALE GENOMIC DNA]</scope>
    <source>
        <strain evidence="3 4">TK</strain>
    </source>
</reference>
<dbReference type="STRING" id="361077.A0A152A1G5"/>
<feature type="signal peptide" evidence="2">
    <location>
        <begin position="1"/>
        <end position="22"/>
    </location>
</feature>
<sequence>MNYRSITLFIIGLLYLIQISYALNELTSYSIGDKIVVECKDKDGVWKDAPKCHHSNEPITFLYGRETYFICDITINSEEELERIKRFSLQEDSWECRIPLSPDESMRIYLPIVIPIWGFSSQHLDINNNYNFVFHSQNGIIEGASIYPVKDKFQELEKGGVFVLKGPIKWFKGKGFDSLNSVNYAAHQVNNADLEHHTLAEIDFWLITLWCLMTLLFSLLFGTLFYKYFLKPRIIKKYLKTD</sequence>
<dbReference type="InParanoid" id="A0A152A1G5"/>
<keyword evidence="2" id="KW-0732">Signal</keyword>
<feature type="chain" id="PRO_5007593506" description="Transmembrane 9 superfamily member" evidence="2">
    <location>
        <begin position="23"/>
        <end position="242"/>
    </location>
</feature>
<name>A0A152A1G5_TIELA</name>
<evidence type="ECO:0000256" key="2">
    <source>
        <dbReference type="SAM" id="SignalP"/>
    </source>
</evidence>
<accession>A0A152A1G5</accession>
<keyword evidence="1" id="KW-1133">Transmembrane helix</keyword>
<dbReference type="Proteomes" id="UP000076078">
    <property type="component" value="Unassembled WGS sequence"/>
</dbReference>
<keyword evidence="1" id="KW-0472">Membrane</keyword>
<protein>
    <recommendedName>
        <fullName evidence="5">Transmembrane 9 superfamily member</fullName>
    </recommendedName>
</protein>
<dbReference type="PANTHER" id="PTHR40368:SF1">
    <property type="entry name" value="YALI0F14399P"/>
    <property type="match status" value="1"/>
</dbReference>
<proteinExistence type="predicted"/>
<evidence type="ECO:0000313" key="4">
    <source>
        <dbReference type="Proteomes" id="UP000076078"/>
    </source>
</evidence>
<feature type="transmembrane region" description="Helical" evidence="1">
    <location>
        <begin position="204"/>
        <end position="230"/>
    </location>
</feature>
<dbReference type="EMBL" id="LODT01000020">
    <property type="protein sequence ID" value="KYQ99924.1"/>
    <property type="molecule type" value="Genomic_DNA"/>
</dbReference>
<evidence type="ECO:0000313" key="3">
    <source>
        <dbReference type="EMBL" id="KYQ99924.1"/>
    </source>
</evidence>
<evidence type="ECO:0008006" key="5">
    <source>
        <dbReference type="Google" id="ProtNLM"/>
    </source>
</evidence>
<dbReference type="OrthoDB" id="18530at2759"/>
<dbReference type="AlphaFoldDB" id="A0A152A1G5"/>
<organism evidence="3 4">
    <name type="scientific">Tieghemostelium lacteum</name>
    <name type="common">Slime mold</name>
    <name type="synonym">Dictyostelium lacteum</name>
    <dbReference type="NCBI Taxonomy" id="361077"/>
    <lineage>
        <taxon>Eukaryota</taxon>
        <taxon>Amoebozoa</taxon>
        <taxon>Evosea</taxon>
        <taxon>Eumycetozoa</taxon>
        <taxon>Dictyostelia</taxon>
        <taxon>Dictyosteliales</taxon>
        <taxon>Raperosteliaceae</taxon>
        <taxon>Tieghemostelium</taxon>
    </lineage>
</organism>
<keyword evidence="1" id="KW-0812">Transmembrane</keyword>
<dbReference type="PANTHER" id="PTHR40368">
    <property type="entry name" value="YALI0F14399P"/>
    <property type="match status" value="1"/>
</dbReference>